<evidence type="ECO:0000313" key="2">
    <source>
        <dbReference type="EMBL" id="MFC5454678.1"/>
    </source>
</evidence>
<keyword evidence="1" id="KW-1133">Transmembrane helix</keyword>
<dbReference type="EMBL" id="JBHSMQ010000002">
    <property type="protein sequence ID" value="MFC5454678.1"/>
    <property type="molecule type" value="Genomic_DNA"/>
</dbReference>
<dbReference type="Proteomes" id="UP001596052">
    <property type="component" value="Unassembled WGS sequence"/>
</dbReference>
<keyword evidence="3" id="KW-1185">Reference proteome</keyword>
<organism evidence="2 3">
    <name type="scientific">Prosthecobacter fluviatilis</name>
    <dbReference type="NCBI Taxonomy" id="445931"/>
    <lineage>
        <taxon>Bacteria</taxon>
        <taxon>Pseudomonadati</taxon>
        <taxon>Verrucomicrobiota</taxon>
        <taxon>Verrucomicrobiia</taxon>
        <taxon>Verrucomicrobiales</taxon>
        <taxon>Verrucomicrobiaceae</taxon>
        <taxon>Prosthecobacter</taxon>
    </lineage>
</organism>
<comment type="caution">
    <text evidence="2">The sequence shown here is derived from an EMBL/GenBank/DDBJ whole genome shotgun (WGS) entry which is preliminary data.</text>
</comment>
<keyword evidence="1" id="KW-0812">Transmembrane</keyword>
<accession>A0ABW0KMG2</accession>
<gene>
    <name evidence="2" type="ORF">ACFQDI_07440</name>
</gene>
<proteinExistence type="predicted"/>
<keyword evidence="1" id="KW-0472">Membrane</keyword>
<evidence type="ECO:0000313" key="3">
    <source>
        <dbReference type="Proteomes" id="UP001596052"/>
    </source>
</evidence>
<reference evidence="3" key="1">
    <citation type="journal article" date="2019" name="Int. J. Syst. Evol. Microbiol.">
        <title>The Global Catalogue of Microorganisms (GCM) 10K type strain sequencing project: providing services to taxonomists for standard genome sequencing and annotation.</title>
        <authorList>
            <consortium name="The Broad Institute Genomics Platform"/>
            <consortium name="The Broad Institute Genome Sequencing Center for Infectious Disease"/>
            <person name="Wu L."/>
            <person name="Ma J."/>
        </authorList>
    </citation>
    <scope>NUCLEOTIDE SEQUENCE [LARGE SCALE GENOMIC DNA]</scope>
    <source>
        <strain evidence="3">CGMCC 4.1469</strain>
    </source>
</reference>
<feature type="transmembrane region" description="Helical" evidence="1">
    <location>
        <begin position="12"/>
        <end position="36"/>
    </location>
</feature>
<evidence type="ECO:0000256" key="1">
    <source>
        <dbReference type="SAM" id="Phobius"/>
    </source>
</evidence>
<feature type="transmembrane region" description="Helical" evidence="1">
    <location>
        <begin position="48"/>
        <end position="66"/>
    </location>
</feature>
<dbReference type="RefSeq" id="WP_377164999.1">
    <property type="nucleotide sequence ID" value="NZ_JBHSMQ010000002.1"/>
</dbReference>
<sequence length="91" mass="9802">MEVPTKATPAGCVIGLVGIALVGYAIASGWVCYLTIQSAEIVKKGSLLRFYGISCGVSLVGGLWLLRLGWRWALEADMSDPDDPDKPVMRF</sequence>
<protein>
    <submittedName>
        <fullName evidence="2">Uncharacterized protein</fullName>
    </submittedName>
</protein>
<name>A0ABW0KMG2_9BACT</name>